<dbReference type="Proteomes" id="UP000242205">
    <property type="component" value="Chromosome"/>
</dbReference>
<dbReference type="KEGG" id="atw:C0099_12340"/>
<dbReference type="EMBL" id="CP025682">
    <property type="protein sequence ID" value="AUN95647.1"/>
    <property type="molecule type" value="Genomic_DNA"/>
</dbReference>
<reference evidence="3 4" key="1">
    <citation type="submission" date="2018-01" db="EMBL/GenBank/DDBJ databases">
        <authorList>
            <person name="Fu G.-Y."/>
        </authorList>
    </citation>
    <scope>NUCLEOTIDE SEQUENCE [LARGE SCALE GENOMIC DNA]</scope>
    <source>
        <strain evidence="3 4">SY39</strain>
    </source>
</reference>
<dbReference type="RefSeq" id="WP_102247694.1">
    <property type="nucleotide sequence ID" value="NZ_CP025682.1"/>
</dbReference>
<dbReference type="Pfam" id="PF02021">
    <property type="entry name" value="UPF0102"/>
    <property type="match status" value="1"/>
</dbReference>
<sequence length="139" mass="14905">MKKDPAPEGAPIVGRGGTAAQARGLAAEALAESHLAAHGLRTLARRVRCRRGEIDLVCRDGATLVFVEVRLRAPGRFGSAADSITAAKRARVIHAARWWLAGAGRAHAHRPMRFDVVMLGSLDAHAVEWIRAAFDADAR</sequence>
<keyword evidence="4" id="KW-1185">Reference proteome</keyword>
<comment type="similarity">
    <text evidence="1 2">Belongs to the UPF0102 family.</text>
</comment>
<dbReference type="InterPro" id="IPR003509">
    <property type="entry name" value="UPF0102_YraN-like"/>
</dbReference>
<protein>
    <recommendedName>
        <fullName evidence="2">UPF0102 protein C0099_12340</fullName>
    </recommendedName>
</protein>
<accession>A0A2I6S8S6</accession>
<evidence type="ECO:0000313" key="3">
    <source>
        <dbReference type="EMBL" id="AUN95647.1"/>
    </source>
</evidence>
<dbReference type="InterPro" id="IPR011856">
    <property type="entry name" value="tRNA_endonuc-like_dom_sf"/>
</dbReference>
<dbReference type="HAMAP" id="MF_00048">
    <property type="entry name" value="UPF0102"/>
    <property type="match status" value="1"/>
</dbReference>
<dbReference type="SUPFAM" id="SSF52980">
    <property type="entry name" value="Restriction endonuclease-like"/>
    <property type="match status" value="1"/>
</dbReference>
<dbReference type="NCBIfam" id="NF009150">
    <property type="entry name" value="PRK12497.1-3"/>
    <property type="match status" value="1"/>
</dbReference>
<evidence type="ECO:0000256" key="1">
    <source>
        <dbReference type="ARBA" id="ARBA00006738"/>
    </source>
</evidence>
<dbReference type="GO" id="GO:0003676">
    <property type="term" value="F:nucleic acid binding"/>
    <property type="evidence" value="ECO:0007669"/>
    <property type="project" value="InterPro"/>
</dbReference>
<evidence type="ECO:0000313" key="4">
    <source>
        <dbReference type="Proteomes" id="UP000242205"/>
    </source>
</evidence>
<gene>
    <name evidence="3" type="ORF">C0099_12340</name>
</gene>
<name>A0A2I6S8S6_9RHOO</name>
<dbReference type="NCBIfam" id="TIGR00252">
    <property type="entry name" value="YraN family protein"/>
    <property type="match status" value="1"/>
</dbReference>
<dbReference type="PANTHER" id="PTHR34039">
    <property type="entry name" value="UPF0102 PROTEIN YRAN"/>
    <property type="match status" value="1"/>
</dbReference>
<dbReference type="PANTHER" id="PTHR34039:SF1">
    <property type="entry name" value="UPF0102 PROTEIN YRAN"/>
    <property type="match status" value="1"/>
</dbReference>
<dbReference type="OrthoDB" id="9794876at2"/>
<proteinExistence type="inferred from homology"/>
<dbReference type="Gene3D" id="3.40.1350.10">
    <property type="match status" value="1"/>
</dbReference>
<dbReference type="InterPro" id="IPR011335">
    <property type="entry name" value="Restrct_endonuc-II-like"/>
</dbReference>
<organism evidence="3 4">
    <name type="scientific">Pseudazoarcus pumilus</name>
    <dbReference type="NCBI Taxonomy" id="2067960"/>
    <lineage>
        <taxon>Bacteria</taxon>
        <taxon>Pseudomonadati</taxon>
        <taxon>Pseudomonadota</taxon>
        <taxon>Betaproteobacteria</taxon>
        <taxon>Rhodocyclales</taxon>
        <taxon>Zoogloeaceae</taxon>
        <taxon>Pseudazoarcus</taxon>
    </lineage>
</organism>
<dbReference type="AlphaFoldDB" id="A0A2I6S8S6"/>
<evidence type="ECO:0000256" key="2">
    <source>
        <dbReference type="HAMAP-Rule" id="MF_00048"/>
    </source>
</evidence>